<keyword evidence="3" id="KW-1185">Reference proteome</keyword>
<dbReference type="EMBL" id="CP003051">
    <property type="protein sequence ID" value="AGA89076.1"/>
    <property type="molecule type" value="Genomic_DNA"/>
</dbReference>
<evidence type="ECO:0000259" key="1">
    <source>
        <dbReference type="PROSITE" id="PS50104"/>
    </source>
</evidence>
<dbReference type="SMART" id="SM00255">
    <property type="entry name" value="TIR"/>
    <property type="match status" value="1"/>
</dbReference>
<dbReference type="RefSeq" id="WP_015279226.1">
    <property type="nucleotide sequence ID" value="NC_019940.1"/>
</dbReference>
<organism evidence="2 3">
    <name type="scientific">Thioflavicoccus mobilis 8321</name>
    <dbReference type="NCBI Taxonomy" id="765912"/>
    <lineage>
        <taxon>Bacteria</taxon>
        <taxon>Pseudomonadati</taxon>
        <taxon>Pseudomonadota</taxon>
        <taxon>Gammaproteobacteria</taxon>
        <taxon>Chromatiales</taxon>
        <taxon>Chromatiaceae</taxon>
        <taxon>Thioflavicoccus</taxon>
    </lineage>
</organism>
<reference evidence="2 3" key="1">
    <citation type="submission" date="2011-09" db="EMBL/GenBank/DDBJ databases">
        <title>Complete sequence of chromosome of Thioflavicoccus mobilis 8321.</title>
        <authorList>
            <consortium name="US DOE Joint Genome Institute"/>
            <person name="Lucas S."/>
            <person name="Han J."/>
            <person name="Lapidus A."/>
            <person name="Cheng J.-F."/>
            <person name="Goodwin L."/>
            <person name="Pitluck S."/>
            <person name="Peters L."/>
            <person name="Ovchinnikova G."/>
            <person name="Lu M."/>
            <person name="Detter J.C."/>
            <person name="Han C."/>
            <person name="Tapia R."/>
            <person name="Land M."/>
            <person name="Hauser L."/>
            <person name="Kyrpides N."/>
            <person name="Ivanova N."/>
            <person name="Pagani I."/>
            <person name="Vogl K."/>
            <person name="Liu Z."/>
            <person name="Imhoff J."/>
            <person name="Thiel V."/>
            <person name="Frigaard N.-U."/>
            <person name="Bryant D."/>
            <person name="Woyke T."/>
        </authorList>
    </citation>
    <scope>NUCLEOTIDE SEQUENCE [LARGE SCALE GENOMIC DNA]</scope>
    <source>
        <strain evidence="2 3">8321</strain>
    </source>
</reference>
<dbReference type="Pfam" id="PF13676">
    <property type="entry name" value="TIR_2"/>
    <property type="match status" value="1"/>
</dbReference>
<dbReference type="InterPro" id="IPR035897">
    <property type="entry name" value="Toll_tir_struct_dom_sf"/>
</dbReference>
<dbReference type="AlphaFoldDB" id="L0GSW1"/>
<dbReference type="PROSITE" id="PS50104">
    <property type="entry name" value="TIR"/>
    <property type="match status" value="1"/>
</dbReference>
<accession>L0GSW1</accession>
<dbReference type="InterPro" id="IPR000157">
    <property type="entry name" value="TIR_dom"/>
</dbReference>
<dbReference type="GO" id="GO:0007165">
    <property type="term" value="P:signal transduction"/>
    <property type="evidence" value="ECO:0007669"/>
    <property type="project" value="InterPro"/>
</dbReference>
<dbReference type="HOGENOM" id="CLU_1065335_0_0_6"/>
<proteinExistence type="predicted"/>
<dbReference type="eggNOG" id="COG1262">
    <property type="taxonomic scope" value="Bacteria"/>
</dbReference>
<dbReference type="Proteomes" id="UP000010816">
    <property type="component" value="Chromosome"/>
</dbReference>
<feature type="domain" description="TIR" evidence="1">
    <location>
        <begin position="5"/>
        <end position="134"/>
    </location>
</feature>
<evidence type="ECO:0000313" key="2">
    <source>
        <dbReference type="EMBL" id="AGA89076.1"/>
    </source>
</evidence>
<name>L0GSW1_9GAMM</name>
<dbReference type="KEGG" id="tmb:Thimo_0204"/>
<dbReference type="SUPFAM" id="SSF52200">
    <property type="entry name" value="Toll/Interleukin receptor TIR domain"/>
    <property type="match status" value="1"/>
</dbReference>
<protein>
    <submittedName>
        <fullName evidence="2">TIR domain-containing protein</fullName>
    </submittedName>
</protein>
<dbReference type="OrthoDB" id="6883655at2"/>
<dbReference type="Gene3D" id="3.40.50.10140">
    <property type="entry name" value="Toll/interleukin-1 receptor homology (TIR) domain"/>
    <property type="match status" value="1"/>
</dbReference>
<evidence type="ECO:0000313" key="3">
    <source>
        <dbReference type="Proteomes" id="UP000010816"/>
    </source>
</evidence>
<sequence>MLDDETRDVFVSYARKDKKIVSAYLQQLEEHGISYWIDEKDIAVGDSITFSIPRAMKNCRVVLPFVTKNFMARKWPLRELELAIHEHIEDDAVLTPVVFQGVDLTAAELSWIRTRKFFDRSPPNEVAKEVVRLCGRRFGMSLTHHFPASYVGPVWMAIIPKGSAVGSNHKIRLKWGPWKNTVLFSPGSCSAHYFCFSKGYDGMSFPLFVESSQEAIYSFGTGQPSSCHLDINRGWLFSISELLGNKDIKKMVWMFLRGVKN</sequence>
<gene>
    <name evidence="2" type="ORF">Thimo_0204</name>
</gene>